<accession>A0A089ZDJ4</accession>
<dbReference type="EMBL" id="CP006933">
    <property type="protein sequence ID" value="AIS32107.1"/>
    <property type="molecule type" value="Genomic_DNA"/>
</dbReference>
<dbReference type="Proteomes" id="UP000062768">
    <property type="component" value="Chromosome I"/>
</dbReference>
<dbReference type="EMBL" id="LN734822">
    <property type="protein sequence ID" value="CEL24659.1"/>
    <property type="molecule type" value="Genomic_DNA"/>
</dbReference>
<evidence type="ECO:0000313" key="1">
    <source>
        <dbReference type="EMBL" id="AIS32107.1"/>
    </source>
</evidence>
<evidence type="ECO:0000313" key="2">
    <source>
        <dbReference type="EMBL" id="CEL24659.1"/>
    </source>
</evidence>
<name>A0A089ZDJ4_METFO</name>
<evidence type="ECO:0000313" key="3">
    <source>
        <dbReference type="Proteomes" id="UP000029661"/>
    </source>
</evidence>
<gene>
    <name evidence="1" type="ORF">BRM9_1292</name>
    <name evidence="2" type="ORF">MB9_1020</name>
</gene>
<dbReference type="Proteomes" id="UP000029661">
    <property type="component" value="Chromosome"/>
</dbReference>
<reference evidence="1" key="1">
    <citation type="submission" date="2013-12" db="EMBL/GenBank/DDBJ databases">
        <title>The complete genome sequence of Methanobacterium sp. BRM9.</title>
        <authorList>
            <consortium name="Pastoral Greenhouse Gas Research Consortium"/>
            <person name="Kelly W.J."/>
            <person name="Leahy S.C."/>
            <person name="Perry R."/>
            <person name="Li D."/>
            <person name="Altermann E."/>
            <person name="Lambie S.C."/>
            <person name="Attwood G.T."/>
        </authorList>
    </citation>
    <scope>NUCLEOTIDE SEQUENCE [LARGE SCALE GENOMIC DNA]</scope>
    <source>
        <strain evidence="1">BRM9</strain>
    </source>
</reference>
<protein>
    <submittedName>
        <fullName evidence="1">RNA-binding protein</fullName>
    </submittedName>
</protein>
<keyword evidence="4" id="KW-1185">Reference proteome</keyword>
<sequence length="207" mass="23577">MTPPTKYEGGGGYRMKSNEQLEKDVVVLLVKFKEEMDENGPKMMKPEILGMEEIEKTFNHIGIWFYIMQSEYFDTVTVEMDSDPAKAIEELRKTPTVAIKRAIPLDSIVSSPPELVINTIQKLVQAKVAKNESFTVKCELRDNGYTLRDMENLNSADLLSSQVASILCRELDLEHDDRDSDWIVQIEELGDTTGIAVCRWEDVLIKD</sequence>
<organism evidence="1 3">
    <name type="scientific">Methanobacterium formicicum</name>
    <dbReference type="NCBI Taxonomy" id="2162"/>
    <lineage>
        <taxon>Archaea</taxon>
        <taxon>Methanobacteriati</taxon>
        <taxon>Methanobacteriota</taxon>
        <taxon>Methanomada group</taxon>
        <taxon>Methanobacteria</taxon>
        <taxon>Methanobacteriales</taxon>
        <taxon>Methanobacteriaceae</taxon>
        <taxon>Methanobacterium</taxon>
    </lineage>
</organism>
<evidence type="ECO:0000313" key="4">
    <source>
        <dbReference type="Proteomes" id="UP000062768"/>
    </source>
</evidence>
<dbReference type="AlphaFoldDB" id="A0A089ZDJ4"/>
<dbReference type="STRING" id="2162.BRM9_1292"/>
<reference evidence="2" key="2">
    <citation type="submission" date="2014-09" db="EMBL/GenBank/DDBJ databases">
        <authorList>
            <person name="Bishop-Lilly K.A."/>
            <person name="Broomall S.M."/>
            <person name="Chain P.S."/>
            <person name="Chertkov O."/>
            <person name="Coyne S.R."/>
            <person name="Daligault H.E."/>
            <person name="Davenport K.W."/>
            <person name="Erkkila T."/>
            <person name="Frey K.G."/>
            <person name="Gibbons H.S."/>
            <person name="Gu W."/>
            <person name="Jaissle J."/>
            <person name="Johnson S.L."/>
            <person name="Koroleva G.I."/>
            <person name="Ladner J.T."/>
            <person name="Lo C.-C."/>
            <person name="Minogue T.D."/>
            <person name="Munk C."/>
            <person name="Palacios G.F."/>
            <person name="Redden C.L."/>
            <person name="Rosenzweig C.N."/>
            <person name="Scholz M.B."/>
            <person name="Teshima H."/>
            <person name="Xu Y."/>
        </authorList>
    </citation>
    <scope>NUCLEOTIDE SEQUENCE</scope>
    <source>
        <strain evidence="2">Mb9</strain>
    </source>
</reference>
<dbReference type="PATRIC" id="fig|2162.10.peg.1065"/>
<proteinExistence type="predicted"/>
<dbReference type="KEGG" id="mfc:BRM9_1292"/>